<evidence type="ECO:0000313" key="3">
    <source>
        <dbReference type="Proteomes" id="UP000515728"/>
    </source>
</evidence>
<dbReference type="CDD" id="cd00829">
    <property type="entry name" value="SCP-x_thiolase"/>
    <property type="match status" value="1"/>
</dbReference>
<dbReference type="RefSeq" id="WP_185718849.1">
    <property type="nucleotide sequence ID" value="NZ_BAAAWI010000001.1"/>
</dbReference>
<feature type="domain" description="Thiolase C-terminal" evidence="1">
    <location>
        <begin position="244"/>
        <end position="387"/>
    </location>
</feature>
<dbReference type="PANTHER" id="PTHR42870:SF1">
    <property type="entry name" value="NON-SPECIFIC LIPID-TRANSFER PROTEIN-LIKE 2"/>
    <property type="match status" value="1"/>
</dbReference>
<name>A0A7G7MH38_9PSEU</name>
<gene>
    <name evidence="2" type="ORF">H6H00_29300</name>
</gene>
<dbReference type="GO" id="GO:0016747">
    <property type="term" value="F:acyltransferase activity, transferring groups other than amino-acyl groups"/>
    <property type="evidence" value="ECO:0007669"/>
    <property type="project" value="InterPro"/>
</dbReference>
<dbReference type="InterPro" id="IPR016039">
    <property type="entry name" value="Thiolase-like"/>
</dbReference>
<proteinExistence type="predicted"/>
<dbReference type="Proteomes" id="UP000515728">
    <property type="component" value="Chromosome"/>
</dbReference>
<dbReference type="Gene3D" id="3.40.47.10">
    <property type="match status" value="1"/>
</dbReference>
<dbReference type="InterPro" id="IPR002155">
    <property type="entry name" value="Thiolase"/>
</dbReference>
<protein>
    <submittedName>
        <fullName evidence="2">Thiolase family protein</fullName>
    </submittedName>
</protein>
<dbReference type="EMBL" id="CP060131">
    <property type="protein sequence ID" value="QNG52099.1"/>
    <property type="molecule type" value="Genomic_DNA"/>
</dbReference>
<dbReference type="Pfam" id="PF22691">
    <property type="entry name" value="Thiolase_C_1"/>
    <property type="match status" value="1"/>
</dbReference>
<dbReference type="InterPro" id="IPR055140">
    <property type="entry name" value="Thiolase_C_2"/>
</dbReference>
<dbReference type="KEGG" id="ppel:H6H00_29300"/>
<dbReference type="SUPFAM" id="SSF53901">
    <property type="entry name" value="Thiolase-like"/>
    <property type="match status" value="2"/>
</dbReference>
<sequence>MTTPPPSIVGVAERAPVRDTGAETDLTLSAAIAVEALADGGLGPDAVDGLLTHPMDTASRLVPSTIGEYLGLRLGYADSVDLGGATAVGMLWRAAAAIRAGMCSVVLCLTAVPRDPSGAAHGGPTRRTADLSPWREFEVPYGNIGATEGYALIAMRYEHEYGDTARARAAVAVAQRANAAHQPKAYFSGTPLDVDEVMASEMIADPLRKLDCVLPTGGAAAVVVVRGDLAERTPHPAVPILGAGEAVTHKTITYAPSLTDTAIRHSADRAFATAGIDRSAIGLASVYDCYTSTVLLTLEDAGFCAKGRAAEFVGTHDLTWRGDFPLNTHGGQLSFGQADVAGGMSHVTEAVLQLQGRGEGRQVRDLRHAFVHGNGGIMSEQASVVLGVVP</sequence>
<evidence type="ECO:0000313" key="2">
    <source>
        <dbReference type="EMBL" id="QNG52099.1"/>
    </source>
</evidence>
<accession>A0A7G7MH38</accession>
<dbReference type="PANTHER" id="PTHR42870">
    <property type="entry name" value="ACETYL-COA C-ACETYLTRANSFERASE"/>
    <property type="match status" value="1"/>
</dbReference>
<reference evidence="2 3" key="1">
    <citation type="submission" date="2020-08" db="EMBL/GenBank/DDBJ databases">
        <authorList>
            <person name="Mo P."/>
        </authorList>
    </citation>
    <scope>NUCLEOTIDE SEQUENCE [LARGE SCALE GENOMIC DNA]</scope>
    <source>
        <strain evidence="2 3">CGMCC 4.1532</strain>
    </source>
</reference>
<dbReference type="PIRSF" id="PIRSF000429">
    <property type="entry name" value="Ac-CoA_Ac_transf"/>
    <property type="match status" value="1"/>
</dbReference>
<keyword evidence="3" id="KW-1185">Reference proteome</keyword>
<organism evidence="2 3">
    <name type="scientific">Pseudonocardia petroleophila</name>
    <dbReference type="NCBI Taxonomy" id="37331"/>
    <lineage>
        <taxon>Bacteria</taxon>
        <taxon>Bacillati</taxon>
        <taxon>Actinomycetota</taxon>
        <taxon>Actinomycetes</taxon>
        <taxon>Pseudonocardiales</taxon>
        <taxon>Pseudonocardiaceae</taxon>
        <taxon>Pseudonocardia</taxon>
    </lineage>
</organism>
<evidence type="ECO:0000259" key="1">
    <source>
        <dbReference type="Pfam" id="PF22691"/>
    </source>
</evidence>
<dbReference type="AlphaFoldDB" id="A0A7G7MH38"/>